<reference evidence="2 3" key="1">
    <citation type="submission" date="2016-10" db="EMBL/GenBank/DDBJ databases">
        <authorList>
            <person name="de Groot N.N."/>
        </authorList>
    </citation>
    <scope>NUCLEOTIDE SEQUENCE [LARGE SCALE GENOMIC DNA]</scope>
    <source>
        <strain evidence="2 3">CGMCC 1.10457</strain>
    </source>
</reference>
<evidence type="ECO:0000313" key="3">
    <source>
        <dbReference type="Proteomes" id="UP000199062"/>
    </source>
</evidence>
<organism evidence="2 3">
    <name type="scientific">Halomicrobium zhouii</name>
    <dbReference type="NCBI Taxonomy" id="767519"/>
    <lineage>
        <taxon>Archaea</taxon>
        <taxon>Methanobacteriati</taxon>
        <taxon>Methanobacteriota</taxon>
        <taxon>Stenosarchaea group</taxon>
        <taxon>Halobacteria</taxon>
        <taxon>Halobacteriales</taxon>
        <taxon>Haloarculaceae</taxon>
        <taxon>Halomicrobium</taxon>
    </lineage>
</organism>
<protein>
    <submittedName>
        <fullName evidence="2">Uncharacterized protein</fullName>
    </submittedName>
</protein>
<name>A0A1I6KT67_9EURY</name>
<feature type="transmembrane region" description="Helical" evidence="1">
    <location>
        <begin position="7"/>
        <end position="26"/>
    </location>
</feature>
<gene>
    <name evidence="2" type="ORF">SAMN05216559_1526</name>
</gene>
<sequence length="192" mass="21009">MDRAQAYTLEGTIAAIVVVLAVFYGLQAVDTGPWSGDSDREPDQLGTQAADFLSVTAANGSLGEAVRCYSSSKPVIDGDSPGGDPAPFERQLNHTFDRQGVNYNLYVSYWTGSDGRERAVLTSTDDDSLAIPQQNAGSATYQLALYDDDRARYDDDCSDEGPRISDLDDFYVPDVNEDSQLYNVVEVRLIVW</sequence>
<dbReference type="OrthoDB" id="324613at2157"/>
<accession>A0A1I6KT67</accession>
<proteinExistence type="predicted"/>
<keyword evidence="1" id="KW-0472">Membrane</keyword>
<dbReference type="AlphaFoldDB" id="A0A1I6KT67"/>
<evidence type="ECO:0000313" key="2">
    <source>
        <dbReference type="EMBL" id="SFR94443.1"/>
    </source>
</evidence>
<keyword evidence="3" id="KW-1185">Reference proteome</keyword>
<keyword evidence="1" id="KW-0812">Transmembrane</keyword>
<dbReference type="RefSeq" id="WP_089815408.1">
    <property type="nucleotide sequence ID" value="NZ_FOZK01000001.1"/>
</dbReference>
<keyword evidence="1" id="KW-1133">Transmembrane helix</keyword>
<dbReference type="STRING" id="767519.SAMN05216559_1526"/>
<dbReference type="InterPro" id="IPR055712">
    <property type="entry name" value="DUF7288"/>
</dbReference>
<dbReference type="EMBL" id="FOZK01000001">
    <property type="protein sequence ID" value="SFR94443.1"/>
    <property type="molecule type" value="Genomic_DNA"/>
</dbReference>
<evidence type="ECO:0000256" key="1">
    <source>
        <dbReference type="SAM" id="Phobius"/>
    </source>
</evidence>
<dbReference type="Proteomes" id="UP000199062">
    <property type="component" value="Unassembled WGS sequence"/>
</dbReference>
<dbReference type="Pfam" id="PF23959">
    <property type="entry name" value="DUF7288"/>
    <property type="match status" value="1"/>
</dbReference>